<dbReference type="InterPro" id="IPR048279">
    <property type="entry name" value="MdtK-like"/>
</dbReference>
<accession>A0ABD5YHX8</accession>
<keyword evidence="8 10" id="KW-0472">Membrane</keyword>
<evidence type="ECO:0000256" key="1">
    <source>
        <dbReference type="ARBA" id="ARBA00004651"/>
    </source>
</evidence>
<keyword evidence="3" id="KW-0050">Antiport</keyword>
<keyword evidence="6 10" id="KW-1133">Transmembrane helix</keyword>
<evidence type="ECO:0000256" key="2">
    <source>
        <dbReference type="ARBA" id="ARBA00022448"/>
    </source>
</evidence>
<evidence type="ECO:0000256" key="9">
    <source>
        <dbReference type="ARBA" id="ARBA00031636"/>
    </source>
</evidence>
<reference evidence="11 12" key="1">
    <citation type="journal article" date="2019" name="Int. J. Syst. Evol. Microbiol.">
        <title>The Global Catalogue of Microorganisms (GCM) 10K type strain sequencing project: providing services to taxonomists for standard genome sequencing and annotation.</title>
        <authorList>
            <consortium name="The Broad Institute Genomics Platform"/>
            <consortium name="The Broad Institute Genome Sequencing Center for Infectious Disease"/>
            <person name="Wu L."/>
            <person name="Ma J."/>
        </authorList>
    </citation>
    <scope>NUCLEOTIDE SEQUENCE [LARGE SCALE GENOMIC DNA]</scope>
    <source>
        <strain evidence="11 12">Q85</strain>
    </source>
</reference>
<dbReference type="Pfam" id="PF01554">
    <property type="entry name" value="MatE"/>
    <property type="match status" value="2"/>
</dbReference>
<feature type="transmembrane region" description="Helical" evidence="10">
    <location>
        <begin position="169"/>
        <end position="193"/>
    </location>
</feature>
<evidence type="ECO:0000256" key="4">
    <source>
        <dbReference type="ARBA" id="ARBA00022475"/>
    </source>
</evidence>
<dbReference type="GO" id="GO:0015297">
    <property type="term" value="F:antiporter activity"/>
    <property type="evidence" value="ECO:0007669"/>
    <property type="project" value="UniProtKB-KW"/>
</dbReference>
<feature type="transmembrane region" description="Helical" evidence="10">
    <location>
        <begin position="361"/>
        <end position="380"/>
    </location>
</feature>
<gene>
    <name evidence="11" type="ORF">ACFQMK_11750</name>
</gene>
<evidence type="ECO:0000256" key="8">
    <source>
        <dbReference type="ARBA" id="ARBA00023136"/>
    </source>
</evidence>
<dbReference type="Proteomes" id="UP001596390">
    <property type="component" value="Unassembled WGS sequence"/>
</dbReference>
<dbReference type="EMBL" id="JBHSZZ010000049">
    <property type="protein sequence ID" value="MFC7187549.1"/>
    <property type="molecule type" value="Genomic_DNA"/>
</dbReference>
<keyword evidence="5 10" id="KW-0812">Transmembrane</keyword>
<organism evidence="11 12">
    <name type="scientific">Halorubrum yunnanense</name>
    <dbReference type="NCBI Taxonomy" id="1526162"/>
    <lineage>
        <taxon>Archaea</taxon>
        <taxon>Methanobacteriati</taxon>
        <taxon>Methanobacteriota</taxon>
        <taxon>Stenosarchaea group</taxon>
        <taxon>Halobacteria</taxon>
        <taxon>Halobacteriales</taxon>
        <taxon>Haloferacaceae</taxon>
        <taxon>Halorubrum</taxon>
    </lineage>
</organism>
<keyword evidence="4" id="KW-1003">Cell membrane</keyword>
<evidence type="ECO:0000313" key="12">
    <source>
        <dbReference type="Proteomes" id="UP001596390"/>
    </source>
</evidence>
<keyword evidence="12" id="KW-1185">Reference proteome</keyword>
<name>A0ABD5YHX8_9EURY</name>
<feature type="transmembrane region" description="Helical" evidence="10">
    <location>
        <begin position="320"/>
        <end position="341"/>
    </location>
</feature>
<comment type="caution">
    <text evidence="11">The sequence shown here is derived from an EMBL/GenBank/DDBJ whole genome shotgun (WGS) entry which is preliminary data.</text>
</comment>
<dbReference type="AlphaFoldDB" id="A0ABD5YHX8"/>
<feature type="transmembrane region" description="Helical" evidence="10">
    <location>
        <begin position="35"/>
        <end position="56"/>
    </location>
</feature>
<evidence type="ECO:0000256" key="6">
    <source>
        <dbReference type="ARBA" id="ARBA00022989"/>
    </source>
</evidence>
<dbReference type="RefSeq" id="WP_267664921.1">
    <property type="nucleotide sequence ID" value="NZ_JAODIX010000049.1"/>
</dbReference>
<dbReference type="PANTHER" id="PTHR43298">
    <property type="entry name" value="MULTIDRUG RESISTANCE PROTEIN NORM-RELATED"/>
    <property type="match status" value="1"/>
</dbReference>
<dbReference type="InterPro" id="IPR002528">
    <property type="entry name" value="MATE_fam"/>
</dbReference>
<evidence type="ECO:0000256" key="10">
    <source>
        <dbReference type="SAM" id="Phobius"/>
    </source>
</evidence>
<feature type="transmembrane region" description="Helical" evidence="10">
    <location>
        <begin position="93"/>
        <end position="111"/>
    </location>
</feature>
<comment type="subcellular location">
    <subcellularLocation>
        <location evidence="1">Cell membrane</location>
        <topology evidence="1">Multi-pass membrane protein</topology>
    </subcellularLocation>
</comment>
<evidence type="ECO:0000256" key="3">
    <source>
        <dbReference type="ARBA" id="ARBA00022449"/>
    </source>
</evidence>
<sequence length="473" mass="48567">MDLPRLRDVWRRVFALAWPVMAEQTFRTAMRTTDVLVTALFSPAAVVAVGLADLYARFPLRIGLGLGGGAIALSSQDTGADATGNRDEAVTQAILIGAIAGLPFALFGLRFGELAIDAFGRLVGEGTAPEVVALGSTYLAIVFATAPARHVALVGARALQGTGDTRTPMYVNVAANTLNIAGSVALGLGLFGLPRLEVVGVGLATAGANVLTAGLLCLAIWGPWTEADFARPRDLTIAGQLLRVSAPRVAEGFGSELAEFPFNALLLGFGEAVNAGFQIGRRAYQQVTGPLSRGYNVAASVLVGQALGAGDPDEARFNGWAVAGLGVLTVGAIGVGLVAAAPRLVPLFTDDAPTIRYAVEFARVYGVAGAALACFSALSGSLQGASETRIPLVARVSGMFGLFLGASWLLGRTAGLGPTGAYVGVSLAYAWMALVVIAGFRYSGWAGRAAELMAARGSQPDAEVDEAEEAATD</sequence>
<evidence type="ECO:0000256" key="5">
    <source>
        <dbReference type="ARBA" id="ARBA00022692"/>
    </source>
</evidence>
<feature type="transmembrane region" description="Helical" evidence="10">
    <location>
        <begin position="392"/>
        <end position="410"/>
    </location>
</feature>
<keyword evidence="7" id="KW-0406">Ion transport</keyword>
<dbReference type="CDD" id="cd13137">
    <property type="entry name" value="MATE_NorM_like"/>
    <property type="match status" value="1"/>
</dbReference>
<dbReference type="PANTHER" id="PTHR43298:SF2">
    <property type="entry name" value="FMN_FAD EXPORTER YEEO-RELATED"/>
    <property type="match status" value="1"/>
</dbReference>
<keyword evidence="2" id="KW-0813">Transport</keyword>
<dbReference type="NCBIfam" id="TIGR00797">
    <property type="entry name" value="matE"/>
    <property type="match status" value="1"/>
</dbReference>
<evidence type="ECO:0000313" key="11">
    <source>
        <dbReference type="EMBL" id="MFC7187549.1"/>
    </source>
</evidence>
<protein>
    <recommendedName>
        <fullName evidence="9">Multidrug-efflux transporter</fullName>
    </recommendedName>
</protein>
<feature type="transmembrane region" description="Helical" evidence="10">
    <location>
        <begin position="199"/>
        <end position="221"/>
    </location>
</feature>
<dbReference type="InterPro" id="IPR050222">
    <property type="entry name" value="MATE_MdtK"/>
</dbReference>
<feature type="transmembrane region" description="Helical" evidence="10">
    <location>
        <begin position="422"/>
        <end position="443"/>
    </location>
</feature>
<dbReference type="PIRSF" id="PIRSF006603">
    <property type="entry name" value="DinF"/>
    <property type="match status" value="1"/>
</dbReference>
<dbReference type="GO" id="GO:0005886">
    <property type="term" value="C:plasma membrane"/>
    <property type="evidence" value="ECO:0007669"/>
    <property type="project" value="UniProtKB-SubCell"/>
</dbReference>
<dbReference type="GO" id="GO:0006811">
    <property type="term" value="P:monoatomic ion transport"/>
    <property type="evidence" value="ECO:0007669"/>
    <property type="project" value="UniProtKB-KW"/>
</dbReference>
<proteinExistence type="predicted"/>
<evidence type="ECO:0000256" key="7">
    <source>
        <dbReference type="ARBA" id="ARBA00023065"/>
    </source>
</evidence>